<comment type="caution">
    <text evidence="1">The sequence shown here is derived from an EMBL/GenBank/DDBJ whole genome shotgun (WGS) entry which is preliminary data.</text>
</comment>
<evidence type="ECO:0000313" key="1">
    <source>
        <dbReference type="EMBL" id="HGI30412.1"/>
    </source>
</evidence>
<accession>A0A7V3YG50</accession>
<sequence length="369" mass="42467">MNRPLLLVTVNSPGEVAFWLSPFLEELEKIVVPPRVWVFTPPCQFRSGKEEVVIQDLPLVERVFNPQETVWFCFGGDRVAFPPRGLVLFLGGDLFYARLLKFRSRYPLWVYDGYPRRSPGVDVYLARFQEDFHRASFVKKFFVGDLLRSFVERSVGTLTLPPGFPRFLFLPGSRSFAYQYLVPFFLRCAEALSLFFPQGLFLVAFPSYYTPGDVPFFQELSERFLPFFGETSSLIAASDLVFMVPGSSNLEVLYRKRRGLVLVPFFQEAASRVPVMGAGEFLGRMPLWGKIVKRWILRRMIRSSRFLSLPNQILRKAVFPELRGEITIERVLQETLRLLGQEAPDFPEELFPSQAVEKLVGLVVEELYG</sequence>
<dbReference type="EMBL" id="DTFV01000057">
    <property type="protein sequence ID" value="HGI30412.1"/>
    <property type="molecule type" value="Genomic_DNA"/>
</dbReference>
<reference evidence="1" key="1">
    <citation type="journal article" date="2020" name="mSystems">
        <title>Genome- and Community-Level Interaction Insights into Carbon Utilization and Element Cycling Functions of Hydrothermarchaeota in Hydrothermal Sediment.</title>
        <authorList>
            <person name="Zhou Z."/>
            <person name="Liu Y."/>
            <person name="Xu W."/>
            <person name="Pan J."/>
            <person name="Luo Z.H."/>
            <person name="Li M."/>
        </authorList>
    </citation>
    <scope>NUCLEOTIDE SEQUENCE [LARGE SCALE GENOMIC DNA]</scope>
    <source>
        <strain evidence="1">SpSt-747</strain>
    </source>
</reference>
<gene>
    <name evidence="1" type="ORF">ENV30_03780</name>
</gene>
<organism evidence="1">
    <name type="scientific">Candidatus Caldatribacterium californiense</name>
    <dbReference type="NCBI Taxonomy" id="1454726"/>
    <lineage>
        <taxon>Bacteria</taxon>
        <taxon>Pseudomonadati</taxon>
        <taxon>Atribacterota</taxon>
        <taxon>Atribacteria</taxon>
        <taxon>Atribacterales</taxon>
        <taxon>Candidatus Caldatribacteriaceae</taxon>
        <taxon>Candidatus Caldatribacterium</taxon>
    </lineage>
</organism>
<evidence type="ECO:0008006" key="2">
    <source>
        <dbReference type="Google" id="ProtNLM"/>
    </source>
</evidence>
<dbReference type="AlphaFoldDB" id="A0A7V3YG50"/>
<protein>
    <recommendedName>
        <fullName evidence="2">Lipid-A-disaccharide synthase</fullName>
    </recommendedName>
</protein>
<proteinExistence type="predicted"/>
<name>A0A7V3YG50_9BACT</name>